<keyword evidence="1" id="KW-0732">Signal</keyword>
<gene>
    <name evidence="2" type="ORF">NSPZN2_40199</name>
</gene>
<dbReference type="Pfam" id="PF07642">
    <property type="entry name" value="BBP2"/>
    <property type="match status" value="1"/>
</dbReference>
<accession>A0ABM8RSE1</accession>
<keyword evidence="3" id="KW-1185">Reference proteome</keyword>
<proteinExistence type="predicted"/>
<evidence type="ECO:0008006" key="4">
    <source>
        <dbReference type="Google" id="ProtNLM"/>
    </source>
</evidence>
<dbReference type="RefSeq" id="WP_213043055.1">
    <property type="nucleotide sequence ID" value="NZ_CAJNBJ010000017.1"/>
</dbReference>
<sequence>MSKKHVNRFMMAVILAVGGGTGSAHAQSLPTGLPLGDLSAPVISAQTSGPGVSPATEPLWTDALWHVDEKGIRRFLPQDGFLRIRGWVDGGYTYNASSPSSNFNGPYNAIDRDIPVLNQLYMIVEKPLTATGSNWGIGGRLDFMYGYDYFLTQSNGVERRENGGQRWNAQGQHYGLAMPQAYAEIGNQTFSVKVGHFYTIIGYEGVPSINNFFYSKSYAYQFAGPFTHWGGLATWHVNDRVTLQGGVVNGWDSLDRDKDSTTGLASIKYSAPNDFWSLSLAMVTGNEPSAVATRFETRTRYSAIFTLHPAERWEYVFHHHYAYQNQGKLDGGTARWYGIDNYLYYALTDQWRAGLRFEWMRDEAGTRVGGNPVRDNPNLGPFAGSFYSVSVGLNYRPHPNVLIRPEVRADWFDGQRQPFNDGLNKNQVLAAINGNLQF</sequence>
<organism evidence="2 3">
    <name type="scientific">Nitrospira defluvii</name>
    <dbReference type="NCBI Taxonomy" id="330214"/>
    <lineage>
        <taxon>Bacteria</taxon>
        <taxon>Pseudomonadati</taxon>
        <taxon>Nitrospirota</taxon>
        <taxon>Nitrospiria</taxon>
        <taxon>Nitrospirales</taxon>
        <taxon>Nitrospiraceae</taxon>
        <taxon>Nitrospira</taxon>
    </lineage>
</organism>
<dbReference type="Proteomes" id="UP000675880">
    <property type="component" value="Unassembled WGS sequence"/>
</dbReference>
<dbReference type="InterPro" id="IPR011486">
    <property type="entry name" value="BBP2"/>
</dbReference>
<evidence type="ECO:0000313" key="3">
    <source>
        <dbReference type="Proteomes" id="UP000675880"/>
    </source>
</evidence>
<evidence type="ECO:0000256" key="1">
    <source>
        <dbReference type="SAM" id="SignalP"/>
    </source>
</evidence>
<comment type="caution">
    <text evidence="2">The sequence shown here is derived from an EMBL/GenBank/DDBJ whole genome shotgun (WGS) entry which is preliminary data.</text>
</comment>
<evidence type="ECO:0000313" key="2">
    <source>
        <dbReference type="EMBL" id="CAE6769338.1"/>
    </source>
</evidence>
<dbReference type="SUPFAM" id="SSF56935">
    <property type="entry name" value="Porins"/>
    <property type="match status" value="1"/>
</dbReference>
<protein>
    <recommendedName>
        <fullName evidence="4">Porin</fullName>
    </recommendedName>
</protein>
<dbReference type="EMBL" id="CAJNBJ010000017">
    <property type="protein sequence ID" value="CAE6769338.1"/>
    <property type="molecule type" value="Genomic_DNA"/>
</dbReference>
<feature type="signal peptide" evidence="1">
    <location>
        <begin position="1"/>
        <end position="26"/>
    </location>
</feature>
<name>A0ABM8RSE1_9BACT</name>
<feature type="chain" id="PRO_5045233786" description="Porin" evidence="1">
    <location>
        <begin position="27"/>
        <end position="438"/>
    </location>
</feature>
<reference evidence="2 3" key="1">
    <citation type="submission" date="2021-02" db="EMBL/GenBank/DDBJ databases">
        <authorList>
            <person name="Han P."/>
        </authorList>
    </citation>
    <scope>NUCLEOTIDE SEQUENCE [LARGE SCALE GENOMIC DNA]</scope>
    <source>
        <strain evidence="2">Candidatus Nitrospira sp. ZN2</strain>
    </source>
</reference>